<gene>
    <name evidence="1" type="ORF">Fmac_005999</name>
</gene>
<evidence type="ECO:0000313" key="2">
    <source>
        <dbReference type="Proteomes" id="UP001603857"/>
    </source>
</evidence>
<evidence type="ECO:0000313" key="1">
    <source>
        <dbReference type="EMBL" id="KAL2344714.1"/>
    </source>
</evidence>
<protein>
    <submittedName>
        <fullName evidence="1">Uncharacterized protein</fullName>
    </submittedName>
</protein>
<proteinExistence type="predicted"/>
<dbReference type="AlphaFoldDB" id="A0ABD1N9H3"/>
<reference evidence="1 2" key="1">
    <citation type="submission" date="2024-08" db="EMBL/GenBank/DDBJ databases">
        <title>Insights into the chromosomal genome structure of Flemingia macrophylla.</title>
        <authorList>
            <person name="Ding Y."/>
            <person name="Zhao Y."/>
            <person name="Bi W."/>
            <person name="Wu M."/>
            <person name="Zhao G."/>
            <person name="Gong Y."/>
            <person name="Li W."/>
            <person name="Zhang P."/>
        </authorList>
    </citation>
    <scope>NUCLEOTIDE SEQUENCE [LARGE SCALE GENOMIC DNA]</scope>
    <source>
        <strain evidence="1">DYQJB</strain>
        <tissue evidence="1">Leaf</tissue>
    </source>
</reference>
<accession>A0ABD1N9H3</accession>
<keyword evidence="2" id="KW-1185">Reference proteome</keyword>
<sequence>MKILFKPLLICNINLLYDNEICPLHRLGPRRNLNLQWIFHDHSELLFLRQIHISSYRNLPLKIQNQISHKVLQMKQRQIITRTNSSPYSKRHHLNLFGPSDIKPLIT</sequence>
<name>A0ABD1N9H3_9FABA</name>
<dbReference type="Proteomes" id="UP001603857">
    <property type="component" value="Unassembled WGS sequence"/>
</dbReference>
<comment type="caution">
    <text evidence="1">The sequence shown here is derived from an EMBL/GenBank/DDBJ whole genome shotgun (WGS) entry which is preliminary data.</text>
</comment>
<organism evidence="1 2">
    <name type="scientific">Flemingia macrophylla</name>
    <dbReference type="NCBI Taxonomy" id="520843"/>
    <lineage>
        <taxon>Eukaryota</taxon>
        <taxon>Viridiplantae</taxon>
        <taxon>Streptophyta</taxon>
        <taxon>Embryophyta</taxon>
        <taxon>Tracheophyta</taxon>
        <taxon>Spermatophyta</taxon>
        <taxon>Magnoliopsida</taxon>
        <taxon>eudicotyledons</taxon>
        <taxon>Gunneridae</taxon>
        <taxon>Pentapetalae</taxon>
        <taxon>rosids</taxon>
        <taxon>fabids</taxon>
        <taxon>Fabales</taxon>
        <taxon>Fabaceae</taxon>
        <taxon>Papilionoideae</taxon>
        <taxon>50 kb inversion clade</taxon>
        <taxon>NPAAA clade</taxon>
        <taxon>indigoferoid/millettioid clade</taxon>
        <taxon>Phaseoleae</taxon>
        <taxon>Flemingia</taxon>
    </lineage>
</organism>
<dbReference type="EMBL" id="JBGMDY010000002">
    <property type="protein sequence ID" value="KAL2344714.1"/>
    <property type="molecule type" value="Genomic_DNA"/>
</dbReference>